<dbReference type="EMBL" id="MUMY01000002">
    <property type="protein sequence ID" value="ONM49999.1"/>
    <property type="molecule type" value="Genomic_DNA"/>
</dbReference>
<evidence type="ECO:0000256" key="1">
    <source>
        <dbReference type="ARBA" id="ARBA00007789"/>
    </source>
</evidence>
<name>A0A1V2TKG4_9NOCA</name>
<dbReference type="InterPro" id="IPR050766">
    <property type="entry name" value="Bact_Lucif_Oxidored"/>
</dbReference>
<dbReference type="Pfam" id="PF00296">
    <property type="entry name" value="Bac_luciferase"/>
    <property type="match status" value="1"/>
</dbReference>
<protein>
    <submittedName>
        <fullName evidence="3">Luciferase family oxidoreductase</fullName>
    </submittedName>
</protein>
<proteinExistence type="predicted"/>
<evidence type="ECO:0000259" key="2">
    <source>
        <dbReference type="Pfam" id="PF00296"/>
    </source>
</evidence>
<evidence type="ECO:0000313" key="3">
    <source>
        <dbReference type="EMBL" id="ONM49999.1"/>
    </source>
</evidence>
<keyword evidence="4" id="KW-1185">Reference proteome</keyword>
<dbReference type="AlphaFoldDB" id="A0A1V2TKG4"/>
<dbReference type="GO" id="GO:0005829">
    <property type="term" value="C:cytosol"/>
    <property type="evidence" value="ECO:0007669"/>
    <property type="project" value="TreeGrafter"/>
</dbReference>
<dbReference type="InterPro" id="IPR011251">
    <property type="entry name" value="Luciferase-like_dom"/>
</dbReference>
<feature type="domain" description="Luciferase-like" evidence="2">
    <location>
        <begin position="23"/>
        <end position="309"/>
    </location>
</feature>
<dbReference type="NCBIfam" id="TIGR03558">
    <property type="entry name" value="oxido_grp_1"/>
    <property type="match status" value="1"/>
</dbReference>
<dbReference type="GO" id="GO:0016705">
    <property type="term" value="F:oxidoreductase activity, acting on paired donors, with incorporation or reduction of molecular oxygen"/>
    <property type="evidence" value="ECO:0007669"/>
    <property type="project" value="InterPro"/>
</dbReference>
<dbReference type="PANTHER" id="PTHR30137:SF6">
    <property type="entry name" value="LUCIFERASE-LIKE MONOOXYGENASE"/>
    <property type="match status" value="1"/>
</dbReference>
<dbReference type="InterPro" id="IPR019949">
    <property type="entry name" value="CmoO-like"/>
</dbReference>
<gene>
    <name evidence="3" type="ORF">B0T46_02495</name>
</gene>
<sequence>MEDSRRERRCISVQLSLLDRSRTRAGEPEAAALTHTVERAVRAEGLGYQRFWVAEHHAVPGIASGSPPVLLGAIGARTSSVRIGSGGVMLPHHQPLVVAEQFLMLEALYPGRVDLGLGRSLAFTAPVRQALRQDSDAPERFEADIAELRDYLDRTAPVTARPVTETTIPLFVLATGQALAVAARLGLPVVLGGPVLDSPQLDEVLANYRRNFRPGLRGERASVTIASDIIVADTDEQARDLALPEAWAMARSRSTGEFPPLEPIVEIKAQQWTGQVRRRVEDSVRRAVAGSPATVRRHLEQLAERTGADELLASTSTYDRDALAASDAALVRILHG</sequence>
<dbReference type="InterPro" id="IPR036661">
    <property type="entry name" value="Luciferase-like_sf"/>
</dbReference>
<dbReference type="STRING" id="1538463.B0T36_06575"/>
<comment type="similarity">
    <text evidence="1">To bacterial alkanal monooxygenase alpha and beta chains.</text>
</comment>
<dbReference type="Proteomes" id="UP000188836">
    <property type="component" value="Unassembled WGS sequence"/>
</dbReference>
<dbReference type="Gene3D" id="3.20.20.30">
    <property type="entry name" value="Luciferase-like domain"/>
    <property type="match status" value="1"/>
</dbReference>
<dbReference type="PANTHER" id="PTHR30137">
    <property type="entry name" value="LUCIFERASE-LIKE MONOOXYGENASE"/>
    <property type="match status" value="1"/>
</dbReference>
<reference evidence="3 4" key="1">
    <citation type="journal article" date="2016" name="Antonie Van Leeuwenhoek">
        <title>Nocardia donostiensis sp. nov., isolated from human respiratory specimens.</title>
        <authorList>
            <person name="Ercibengoa M."/>
            <person name="Bell M."/>
            <person name="Marimon J.M."/>
            <person name="Humrighouse B."/>
            <person name="Klenk H.P."/>
            <person name="Potter G."/>
            <person name="Perez-Trallero E."/>
        </authorList>
    </citation>
    <scope>NUCLEOTIDE SEQUENCE [LARGE SCALE GENOMIC DNA]</scope>
    <source>
        <strain evidence="3 4">X1655</strain>
    </source>
</reference>
<evidence type="ECO:0000313" key="4">
    <source>
        <dbReference type="Proteomes" id="UP000188836"/>
    </source>
</evidence>
<comment type="caution">
    <text evidence="3">The sequence shown here is derived from an EMBL/GenBank/DDBJ whole genome shotgun (WGS) entry which is preliminary data.</text>
</comment>
<accession>A0A1V2TKG4</accession>
<organism evidence="3 4">
    <name type="scientific">Nocardia donostiensis</name>
    <dbReference type="NCBI Taxonomy" id="1538463"/>
    <lineage>
        <taxon>Bacteria</taxon>
        <taxon>Bacillati</taxon>
        <taxon>Actinomycetota</taxon>
        <taxon>Actinomycetes</taxon>
        <taxon>Mycobacteriales</taxon>
        <taxon>Nocardiaceae</taxon>
        <taxon>Nocardia</taxon>
    </lineage>
</organism>
<dbReference type="SUPFAM" id="SSF51679">
    <property type="entry name" value="Bacterial luciferase-like"/>
    <property type="match status" value="1"/>
</dbReference>